<dbReference type="InterPro" id="IPR028978">
    <property type="entry name" value="Chorismate_lyase_/UTRA_dom_sf"/>
</dbReference>
<dbReference type="PROSITE" id="PS50949">
    <property type="entry name" value="HTH_GNTR"/>
    <property type="match status" value="1"/>
</dbReference>
<dbReference type="CDD" id="cd07377">
    <property type="entry name" value="WHTH_GntR"/>
    <property type="match status" value="1"/>
</dbReference>
<dbReference type="AlphaFoldDB" id="A0A7X9WYL7"/>
<dbReference type="PRINTS" id="PR00035">
    <property type="entry name" value="HTHGNTR"/>
</dbReference>
<keyword evidence="6" id="KW-1185">Reference proteome</keyword>
<dbReference type="InterPro" id="IPR036390">
    <property type="entry name" value="WH_DNA-bd_sf"/>
</dbReference>
<evidence type="ECO:0000313" key="5">
    <source>
        <dbReference type="EMBL" id="NML12230.1"/>
    </source>
</evidence>
<dbReference type="SMART" id="SM00866">
    <property type="entry name" value="UTRA"/>
    <property type="match status" value="1"/>
</dbReference>
<evidence type="ECO:0000256" key="1">
    <source>
        <dbReference type="ARBA" id="ARBA00023015"/>
    </source>
</evidence>
<protein>
    <submittedName>
        <fullName evidence="5">GntR family transcriptional regulator</fullName>
    </submittedName>
</protein>
<accession>A0A7X9WYL7</accession>
<dbReference type="EMBL" id="JABBFV010000018">
    <property type="protein sequence ID" value="NML12230.1"/>
    <property type="molecule type" value="Genomic_DNA"/>
</dbReference>
<dbReference type="Proteomes" id="UP000519023">
    <property type="component" value="Unassembled WGS sequence"/>
</dbReference>
<dbReference type="Pfam" id="PF00392">
    <property type="entry name" value="GntR"/>
    <property type="match status" value="1"/>
</dbReference>
<dbReference type="GO" id="GO:0003700">
    <property type="term" value="F:DNA-binding transcription factor activity"/>
    <property type="evidence" value="ECO:0007669"/>
    <property type="project" value="InterPro"/>
</dbReference>
<proteinExistence type="predicted"/>
<keyword evidence="1" id="KW-0805">Transcription regulation</keyword>
<reference evidence="5 6" key="1">
    <citation type="submission" date="2020-04" db="EMBL/GenBank/DDBJ databases">
        <title>Sphingobium sp. AR-3-1 isolated from Arctic soil.</title>
        <authorList>
            <person name="Dahal R.H."/>
            <person name="Chaudhary D.K."/>
        </authorList>
    </citation>
    <scope>NUCLEOTIDE SEQUENCE [LARGE SCALE GENOMIC DNA]</scope>
    <source>
        <strain evidence="5 6">AR-3-1</strain>
    </source>
</reference>
<keyword evidence="3" id="KW-0804">Transcription</keyword>
<organism evidence="5 6">
    <name type="scientific">Sphingobium psychrophilum</name>
    <dbReference type="NCBI Taxonomy" id="2728834"/>
    <lineage>
        <taxon>Bacteria</taxon>
        <taxon>Pseudomonadati</taxon>
        <taxon>Pseudomonadota</taxon>
        <taxon>Alphaproteobacteria</taxon>
        <taxon>Sphingomonadales</taxon>
        <taxon>Sphingomonadaceae</taxon>
        <taxon>Sphingobium</taxon>
    </lineage>
</organism>
<dbReference type="SUPFAM" id="SSF46785">
    <property type="entry name" value="Winged helix' DNA-binding domain"/>
    <property type="match status" value="1"/>
</dbReference>
<gene>
    <name evidence="5" type="ORF">HHL08_19145</name>
</gene>
<dbReference type="Pfam" id="PF07702">
    <property type="entry name" value="UTRA"/>
    <property type="match status" value="1"/>
</dbReference>
<dbReference type="InterPro" id="IPR000524">
    <property type="entry name" value="Tscrpt_reg_HTH_GntR"/>
</dbReference>
<dbReference type="Gene3D" id="3.40.1410.10">
    <property type="entry name" value="Chorismate lyase-like"/>
    <property type="match status" value="1"/>
</dbReference>
<evidence type="ECO:0000313" key="6">
    <source>
        <dbReference type="Proteomes" id="UP000519023"/>
    </source>
</evidence>
<name>A0A7X9WYL7_9SPHN</name>
<evidence type="ECO:0000256" key="3">
    <source>
        <dbReference type="ARBA" id="ARBA00023163"/>
    </source>
</evidence>
<evidence type="ECO:0000256" key="2">
    <source>
        <dbReference type="ARBA" id="ARBA00023125"/>
    </source>
</evidence>
<dbReference type="PANTHER" id="PTHR44846:SF1">
    <property type="entry name" value="MANNOSYL-D-GLYCERATE TRANSPORT_METABOLISM SYSTEM REPRESSOR MNGR-RELATED"/>
    <property type="match status" value="1"/>
</dbReference>
<dbReference type="InterPro" id="IPR011663">
    <property type="entry name" value="UTRA"/>
</dbReference>
<dbReference type="PANTHER" id="PTHR44846">
    <property type="entry name" value="MANNOSYL-D-GLYCERATE TRANSPORT/METABOLISM SYSTEM REPRESSOR MNGR-RELATED"/>
    <property type="match status" value="1"/>
</dbReference>
<dbReference type="SUPFAM" id="SSF64288">
    <property type="entry name" value="Chorismate lyase-like"/>
    <property type="match status" value="1"/>
</dbReference>
<dbReference type="SMART" id="SM00345">
    <property type="entry name" value="HTH_GNTR"/>
    <property type="match status" value="1"/>
</dbReference>
<dbReference type="RefSeq" id="WP_169574633.1">
    <property type="nucleotide sequence ID" value="NZ_JABBFV010000018.1"/>
</dbReference>
<feature type="domain" description="HTH gntR-type" evidence="4">
    <location>
        <begin position="9"/>
        <end position="77"/>
    </location>
</feature>
<dbReference type="GO" id="GO:0003677">
    <property type="term" value="F:DNA binding"/>
    <property type="evidence" value="ECO:0007669"/>
    <property type="project" value="UniProtKB-KW"/>
</dbReference>
<comment type="caution">
    <text evidence="5">The sequence shown here is derived from an EMBL/GenBank/DDBJ whole genome shotgun (WGS) entry which is preliminary data.</text>
</comment>
<dbReference type="GO" id="GO:0045892">
    <property type="term" value="P:negative regulation of DNA-templated transcription"/>
    <property type="evidence" value="ECO:0007669"/>
    <property type="project" value="TreeGrafter"/>
</dbReference>
<keyword evidence="2" id="KW-0238">DNA-binding</keyword>
<sequence length="251" mass="27746">MAIDRHNAVPLYHQIYLALRDEILSGQQPFGAILPTEHELGERFAVSRITARRALDELALEGFVERRRRTGTRVCFQTSAKPIEANIDQAVESLVAFGRNTRVEVVEITSETADIALAGRMRLPSGAALVRAVRIRWLDDMPLGEIVSYIPETLGRLATRDNLTAQPMLSLLRDAGVTIGAARQTIEAVLATPVLAQALAIEARAPLLRVERLVTDTSDQPVLLTIAHYRADRYRISLDLHETNRIEIGAG</sequence>
<evidence type="ECO:0000259" key="4">
    <source>
        <dbReference type="PROSITE" id="PS50949"/>
    </source>
</evidence>
<dbReference type="Gene3D" id="1.10.10.10">
    <property type="entry name" value="Winged helix-like DNA-binding domain superfamily/Winged helix DNA-binding domain"/>
    <property type="match status" value="1"/>
</dbReference>
<dbReference type="InterPro" id="IPR050679">
    <property type="entry name" value="Bact_HTH_transcr_reg"/>
</dbReference>
<dbReference type="InterPro" id="IPR036388">
    <property type="entry name" value="WH-like_DNA-bd_sf"/>
</dbReference>